<feature type="transmembrane region" description="Helical" evidence="1">
    <location>
        <begin position="25"/>
        <end position="44"/>
    </location>
</feature>
<keyword evidence="3" id="KW-1185">Reference proteome</keyword>
<dbReference type="VEuPathDB" id="TrichDB:TRFO_39318"/>
<organism evidence="2 3">
    <name type="scientific">Tritrichomonas foetus</name>
    <dbReference type="NCBI Taxonomy" id="1144522"/>
    <lineage>
        <taxon>Eukaryota</taxon>
        <taxon>Metamonada</taxon>
        <taxon>Parabasalia</taxon>
        <taxon>Tritrichomonadida</taxon>
        <taxon>Tritrichomonadidae</taxon>
        <taxon>Tritrichomonas</taxon>
    </lineage>
</organism>
<dbReference type="RefSeq" id="XP_068347663.1">
    <property type="nucleotide sequence ID" value="XM_068512569.1"/>
</dbReference>
<evidence type="ECO:0000313" key="2">
    <source>
        <dbReference type="EMBL" id="OHS94526.1"/>
    </source>
</evidence>
<dbReference type="GeneID" id="94847273"/>
<name>A0A1J4J5K2_9EUKA</name>
<feature type="transmembrane region" description="Helical" evidence="1">
    <location>
        <begin position="103"/>
        <end position="127"/>
    </location>
</feature>
<accession>A0A1J4J5K2</accession>
<reference evidence="2" key="1">
    <citation type="submission" date="2016-10" db="EMBL/GenBank/DDBJ databases">
        <authorList>
            <person name="Benchimol M."/>
            <person name="Almeida L.G."/>
            <person name="Vasconcelos A.T."/>
            <person name="Perreira-Neves A."/>
            <person name="Rosa I.A."/>
            <person name="Tasca T."/>
            <person name="Bogo M.R."/>
            <person name="de Souza W."/>
        </authorList>
    </citation>
    <scope>NUCLEOTIDE SEQUENCE [LARGE SCALE GENOMIC DNA]</scope>
    <source>
        <strain evidence="2">K</strain>
    </source>
</reference>
<feature type="transmembrane region" description="Helical" evidence="1">
    <location>
        <begin position="147"/>
        <end position="165"/>
    </location>
</feature>
<protein>
    <submittedName>
        <fullName evidence="2">Uncharacterized protein</fullName>
    </submittedName>
</protein>
<feature type="transmembrane region" description="Helical" evidence="1">
    <location>
        <begin position="185"/>
        <end position="205"/>
    </location>
</feature>
<proteinExistence type="predicted"/>
<gene>
    <name evidence="2" type="ORF">TRFO_39318</name>
</gene>
<keyword evidence="1" id="KW-0812">Transmembrane</keyword>
<sequence>MISYNLFQIYQTQPEGFKRDSTPSYIAGGIAISSSFTAFLDFIIERVQKTKIPYKQPSLKNFAILAATHAIEETSCTISVEIIKTLYKDFQKELDSPKNAWKAYAVSLAGGATIYTLAIYPVNYFTYVSYPEVKKEDDGTFKSVAKAWTINASFGAVFGGTMGYLTPKIKQMMPKDSMPSLKVSLYSIGSIAAATCAANVATLPIRQIFYGKPWKELLNTSLKTPVISQF</sequence>
<keyword evidence="1" id="KW-1133">Transmembrane helix</keyword>
<evidence type="ECO:0000313" key="3">
    <source>
        <dbReference type="Proteomes" id="UP000179807"/>
    </source>
</evidence>
<dbReference type="EMBL" id="MLAK01001313">
    <property type="protein sequence ID" value="OHS94526.1"/>
    <property type="molecule type" value="Genomic_DNA"/>
</dbReference>
<evidence type="ECO:0000256" key="1">
    <source>
        <dbReference type="SAM" id="Phobius"/>
    </source>
</evidence>
<dbReference type="Proteomes" id="UP000179807">
    <property type="component" value="Unassembled WGS sequence"/>
</dbReference>
<comment type="caution">
    <text evidence="2">The sequence shown here is derived from an EMBL/GenBank/DDBJ whole genome shotgun (WGS) entry which is preliminary data.</text>
</comment>
<keyword evidence="1" id="KW-0472">Membrane</keyword>
<dbReference type="AlphaFoldDB" id="A0A1J4J5K2"/>